<dbReference type="EMBL" id="CP009285">
    <property type="protein sequence ID" value="AIQ57590.1"/>
    <property type="molecule type" value="Genomic_DNA"/>
</dbReference>
<dbReference type="PANTHER" id="PTHR47504:SF5">
    <property type="entry name" value="RIGHT ORIGIN-BINDING PROTEIN"/>
    <property type="match status" value="1"/>
</dbReference>
<dbReference type="KEGG" id="pbd:PBOR_12095"/>
<keyword evidence="6" id="KW-1185">Reference proteome</keyword>
<name>A0A089LBW2_PAEBO</name>
<reference evidence="5" key="1">
    <citation type="submission" date="2014-08" db="EMBL/GenBank/DDBJ databases">
        <title>Comparative genomics of the Paenibacillus odorifer group.</title>
        <authorList>
            <person name="den Bakker H.C."/>
            <person name="Tsai Y.-C.Y.-C."/>
            <person name="Martin N."/>
            <person name="Korlach J."/>
            <person name="Wiedmann M."/>
        </authorList>
    </citation>
    <scope>NUCLEOTIDE SEQUENCE [LARGE SCALE GENOMIC DNA]</scope>
    <source>
        <strain evidence="5">DSM 13188</strain>
    </source>
</reference>
<dbReference type="Gene3D" id="3.20.80.10">
    <property type="entry name" value="Regulatory factor, effector binding domain"/>
    <property type="match status" value="1"/>
</dbReference>
<dbReference type="InterPro" id="IPR011256">
    <property type="entry name" value="Reg_factor_effector_dom_sf"/>
</dbReference>
<dbReference type="PANTHER" id="PTHR47504">
    <property type="entry name" value="RIGHT ORIGIN-BINDING PROTEIN"/>
    <property type="match status" value="1"/>
</dbReference>
<dbReference type="Gene3D" id="1.10.10.60">
    <property type="entry name" value="Homeodomain-like"/>
    <property type="match status" value="2"/>
</dbReference>
<keyword evidence="1" id="KW-0805">Transcription regulation</keyword>
<dbReference type="Pfam" id="PF12833">
    <property type="entry name" value="HTH_18"/>
    <property type="match status" value="1"/>
</dbReference>
<dbReference type="Proteomes" id="UP000029518">
    <property type="component" value="Chromosome"/>
</dbReference>
<dbReference type="SUPFAM" id="SSF55136">
    <property type="entry name" value="Probable bacterial effector-binding domain"/>
    <property type="match status" value="1"/>
</dbReference>
<dbReference type="InterPro" id="IPR029441">
    <property type="entry name" value="Cass2"/>
</dbReference>
<gene>
    <name evidence="5" type="ORF">PBOR_12095</name>
</gene>
<dbReference type="SMART" id="SM00342">
    <property type="entry name" value="HTH_ARAC"/>
    <property type="match status" value="1"/>
</dbReference>
<organism evidence="5 6">
    <name type="scientific">Paenibacillus borealis</name>
    <dbReference type="NCBI Taxonomy" id="160799"/>
    <lineage>
        <taxon>Bacteria</taxon>
        <taxon>Bacillati</taxon>
        <taxon>Bacillota</taxon>
        <taxon>Bacilli</taxon>
        <taxon>Bacillales</taxon>
        <taxon>Paenibacillaceae</taxon>
        <taxon>Paenibacillus</taxon>
    </lineage>
</organism>
<dbReference type="OrthoDB" id="45544at2"/>
<keyword evidence="2" id="KW-0238">DNA-binding</keyword>
<dbReference type="AlphaFoldDB" id="A0A089LBW2"/>
<evidence type="ECO:0000256" key="2">
    <source>
        <dbReference type="ARBA" id="ARBA00023125"/>
    </source>
</evidence>
<dbReference type="InterPro" id="IPR009057">
    <property type="entry name" value="Homeodomain-like_sf"/>
</dbReference>
<dbReference type="HOGENOM" id="CLU_000445_81_1_9"/>
<dbReference type="InterPro" id="IPR018060">
    <property type="entry name" value="HTH_AraC"/>
</dbReference>
<evidence type="ECO:0000313" key="6">
    <source>
        <dbReference type="Proteomes" id="UP000029518"/>
    </source>
</evidence>
<sequence>MDHYLLETLNTTTAYMEEHLLEPLCLDDIAARVNISKFHLLRIWKGATNTGLMEYVRRRRIALSLGDLLHHQNSIDFISAKYSFGSERAYNRVFKDEYQTTPAKWRRNPVPLNIMDRFNTGLLGRAAEGLVYFRSMSVLPAFSIAGHQMRINDRENASSLEATERAVHFFYHDRLRIENPVHKDVYIGFTSVPEPYEGSTLYQPSLQISTSSIIPPDMQVRHVQAHKYGVFTYIGLHRPEELSALTLQEVWKYIFGTWMPAAQIDLPEHFSFEWVNYAKCSKQYCECDLYFPVSVL</sequence>
<proteinExistence type="predicted"/>
<evidence type="ECO:0000313" key="5">
    <source>
        <dbReference type="EMBL" id="AIQ57590.1"/>
    </source>
</evidence>
<dbReference type="SUPFAM" id="SSF46689">
    <property type="entry name" value="Homeodomain-like"/>
    <property type="match status" value="2"/>
</dbReference>
<protein>
    <submittedName>
        <fullName evidence="5">AraC family transcriptional regulator</fullName>
    </submittedName>
</protein>
<feature type="domain" description="HTH araC/xylS-type" evidence="4">
    <location>
        <begin position="10"/>
        <end position="108"/>
    </location>
</feature>
<evidence type="ECO:0000256" key="3">
    <source>
        <dbReference type="ARBA" id="ARBA00023163"/>
    </source>
</evidence>
<evidence type="ECO:0000256" key="1">
    <source>
        <dbReference type="ARBA" id="ARBA00023015"/>
    </source>
</evidence>
<dbReference type="GO" id="GO:0003700">
    <property type="term" value="F:DNA-binding transcription factor activity"/>
    <property type="evidence" value="ECO:0007669"/>
    <property type="project" value="InterPro"/>
</dbReference>
<keyword evidence="3" id="KW-0804">Transcription</keyword>
<evidence type="ECO:0000259" key="4">
    <source>
        <dbReference type="PROSITE" id="PS01124"/>
    </source>
</evidence>
<dbReference type="RefSeq" id="WP_042211802.1">
    <property type="nucleotide sequence ID" value="NZ_CP009285.1"/>
</dbReference>
<dbReference type="GO" id="GO:0043565">
    <property type="term" value="F:sequence-specific DNA binding"/>
    <property type="evidence" value="ECO:0007669"/>
    <property type="project" value="InterPro"/>
</dbReference>
<dbReference type="InterPro" id="IPR050959">
    <property type="entry name" value="MarA-like"/>
</dbReference>
<dbReference type="PROSITE" id="PS01124">
    <property type="entry name" value="HTH_ARAC_FAMILY_2"/>
    <property type="match status" value="1"/>
</dbReference>
<dbReference type="Pfam" id="PF14526">
    <property type="entry name" value="Cass2"/>
    <property type="match status" value="1"/>
</dbReference>
<accession>A0A089LBW2</accession>